<accession>A0AA47NCV7</accession>
<gene>
    <name evidence="2" type="ORF">N1851_000558</name>
</gene>
<dbReference type="Proteomes" id="UP001174136">
    <property type="component" value="Unassembled WGS sequence"/>
</dbReference>
<feature type="compositionally biased region" description="Polar residues" evidence="1">
    <location>
        <begin position="147"/>
        <end position="167"/>
    </location>
</feature>
<feature type="region of interest" description="Disordered" evidence="1">
    <location>
        <begin position="142"/>
        <end position="167"/>
    </location>
</feature>
<keyword evidence="3" id="KW-1185">Reference proteome</keyword>
<feature type="region of interest" description="Disordered" evidence="1">
    <location>
        <begin position="1"/>
        <end position="92"/>
    </location>
</feature>
<dbReference type="AlphaFoldDB" id="A0AA47NCV7"/>
<organism evidence="2 3">
    <name type="scientific">Merluccius polli</name>
    <name type="common">Benguela hake</name>
    <name type="synonym">Merluccius cadenati</name>
    <dbReference type="NCBI Taxonomy" id="89951"/>
    <lineage>
        <taxon>Eukaryota</taxon>
        <taxon>Metazoa</taxon>
        <taxon>Chordata</taxon>
        <taxon>Craniata</taxon>
        <taxon>Vertebrata</taxon>
        <taxon>Euteleostomi</taxon>
        <taxon>Actinopterygii</taxon>
        <taxon>Neopterygii</taxon>
        <taxon>Teleostei</taxon>
        <taxon>Neoteleostei</taxon>
        <taxon>Acanthomorphata</taxon>
        <taxon>Zeiogadaria</taxon>
        <taxon>Gadariae</taxon>
        <taxon>Gadiformes</taxon>
        <taxon>Gadoidei</taxon>
        <taxon>Merlucciidae</taxon>
        <taxon>Merluccius</taxon>
    </lineage>
</organism>
<evidence type="ECO:0000313" key="3">
    <source>
        <dbReference type="Proteomes" id="UP001174136"/>
    </source>
</evidence>
<name>A0AA47NCV7_MERPO</name>
<protein>
    <submittedName>
        <fullName evidence="2">Uncharacterized protein</fullName>
    </submittedName>
</protein>
<sequence>MQRSCEEKKEGEALQLCRPRKVPPTPPTQPRQTLAQAVARPGYRIPKRQPQPQVGAHDQSKLLKFKGAWAKKPSPPLPPLWGPKRSDTPPNALLPEVDGTCFALPPKDVLFLKKLKRAYSRPYKRRAEAMLALRVHSHVKRRKVSPAESSMQSRVLQAHTSVPSPTKTTLWGASRPCIDHIY</sequence>
<comment type="caution">
    <text evidence="2">The sequence shown here is derived from an EMBL/GenBank/DDBJ whole genome shotgun (WGS) entry which is preliminary data.</text>
</comment>
<evidence type="ECO:0000313" key="2">
    <source>
        <dbReference type="EMBL" id="KAK0156160.1"/>
    </source>
</evidence>
<reference evidence="2" key="1">
    <citation type="journal article" date="2023" name="Front. Mar. Sci.">
        <title>A new Merluccius polli reference genome to investigate the effects of global change in West African waters.</title>
        <authorList>
            <person name="Mateo J.L."/>
            <person name="Blanco-Fernandez C."/>
            <person name="Garcia-Vazquez E."/>
            <person name="Machado-Schiaffino G."/>
        </authorList>
    </citation>
    <scope>NUCLEOTIDE SEQUENCE</scope>
    <source>
        <strain evidence="2">C29</strain>
        <tissue evidence="2">Fin</tissue>
    </source>
</reference>
<dbReference type="EMBL" id="JAOPHQ010000026">
    <property type="protein sequence ID" value="KAK0156160.1"/>
    <property type="molecule type" value="Genomic_DNA"/>
</dbReference>
<feature type="compositionally biased region" description="Basic and acidic residues" evidence="1">
    <location>
        <begin position="1"/>
        <end position="12"/>
    </location>
</feature>
<proteinExistence type="predicted"/>
<evidence type="ECO:0000256" key="1">
    <source>
        <dbReference type="SAM" id="MobiDB-lite"/>
    </source>
</evidence>